<sequence>MSLKRKASFSSEVLHGRSFDMQPIADVSHHLNSRTRKRFRDNRPDQQTVYANTLRLLYQAQKEPISAAPSDEHSPSVELPSEREALDPRQQTLLEFFRPTPASSSLTKVGTLYNNNESKVSKLDAEPVQSNPIEFEYDQSCSVSGSSTPYSTGMDVDMNMDVDPNTNYTPEKRWTGGISWM</sequence>
<comment type="caution">
    <text evidence="2">The sequence shown here is derived from an EMBL/GenBank/DDBJ whole genome shotgun (WGS) entry which is preliminary data.</text>
</comment>
<reference key="1">
    <citation type="journal article" date="2014" name="PLoS Genet.">
        <title>Signature Gene Expression Reveals Novel Clues to the Molecular Mechanisms of Dimorphic Transition in Penicillium marneffei.</title>
        <authorList>
            <person name="Yang E."/>
            <person name="Wang G."/>
            <person name="Cai J."/>
            <person name="Woo P.C."/>
            <person name="Lau S.K."/>
            <person name="Yuen K.-Y."/>
            <person name="Chow W.-N."/>
            <person name="Lin X."/>
        </authorList>
    </citation>
    <scope>NUCLEOTIDE SEQUENCE [LARGE SCALE GENOMIC DNA]</scope>
    <source>
        <strain>PM1</strain>
    </source>
</reference>
<organism evidence="2">
    <name type="scientific">Talaromyces marneffei PM1</name>
    <dbReference type="NCBI Taxonomy" id="1077442"/>
    <lineage>
        <taxon>Eukaryota</taxon>
        <taxon>Fungi</taxon>
        <taxon>Dikarya</taxon>
        <taxon>Ascomycota</taxon>
        <taxon>Pezizomycotina</taxon>
        <taxon>Eurotiomycetes</taxon>
        <taxon>Eurotiomycetidae</taxon>
        <taxon>Eurotiales</taxon>
        <taxon>Trichocomaceae</taxon>
        <taxon>Talaromyces</taxon>
        <taxon>Talaromyces sect. Talaromyces</taxon>
    </lineage>
</organism>
<dbReference type="AlphaFoldDB" id="A0A093V1K1"/>
<dbReference type="EMBL" id="JPOX01000020">
    <property type="protein sequence ID" value="KFX46025.1"/>
    <property type="molecule type" value="Genomic_DNA"/>
</dbReference>
<feature type="region of interest" description="Disordered" evidence="1">
    <location>
        <begin position="65"/>
        <end position="84"/>
    </location>
</feature>
<evidence type="ECO:0000313" key="2">
    <source>
        <dbReference type="EMBL" id="KFX46025.1"/>
    </source>
</evidence>
<name>A0A093V1K1_TALMA</name>
<reference evidence="2" key="2">
    <citation type="journal article" date="2014" name="PLoS Genet.">
        <title>Signature gene expression reveals novel clues to the molecular mechanisms of dimorphic transition in Penicillium marneffei.</title>
        <authorList>
            <person name="Yang E."/>
            <person name="Wang G."/>
            <person name="Cai J."/>
            <person name="Woo P.C."/>
            <person name="Lau S.K."/>
            <person name="Yuen K.-Y."/>
            <person name="Chow W.-N."/>
            <person name="Lin X."/>
        </authorList>
    </citation>
    <scope>NUCLEOTIDE SEQUENCE</scope>
    <source>
        <strain evidence="2">PM1</strain>
    </source>
</reference>
<evidence type="ECO:0000256" key="1">
    <source>
        <dbReference type="SAM" id="MobiDB-lite"/>
    </source>
</evidence>
<accession>A0A093V1K1</accession>
<feature type="region of interest" description="Disordered" evidence="1">
    <location>
        <begin position="20"/>
        <end position="46"/>
    </location>
</feature>
<feature type="compositionally biased region" description="Basic and acidic residues" evidence="1">
    <location>
        <begin position="70"/>
        <end position="84"/>
    </location>
</feature>
<dbReference type="eggNOG" id="ENOG502SFSH">
    <property type="taxonomic scope" value="Eukaryota"/>
</dbReference>
<gene>
    <name evidence="2" type="ORF">GQ26_0200270</name>
</gene>
<feature type="compositionally biased region" description="Basic residues" evidence="1">
    <location>
        <begin position="31"/>
        <end position="40"/>
    </location>
</feature>
<protein>
    <submittedName>
        <fullName evidence="2">DNA mismatch repair protein MutL</fullName>
    </submittedName>
</protein>
<proteinExistence type="predicted"/>
<dbReference type="HOGENOM" id="CLU_097209_0_0_1"/>